<dbReference type="EMBL" id="AGEY01000211">
    <property type="protein sequence ID" value="EHL95114.1"/>
    <property type="molecule type" value="Genomic_DNA"/>
</dbReference>
<dbReference type="HOGENOM" id="CLU_2844367_0_0_9"/>
<evidence type="ECO:0000313" key="2">
    <source>
        <dbReference type="Proteomes" id="UP000004625"/>
    </source>
</evidence>
<protein>
    <submittedName>
        <fullName evidence="1">Uncharacterized protein</fullName>
    </submittedName>
</protein>
<proteinExistence type="predicted"/>
<dbReference type="STRING" id="797515.HMPREF9103_03086"/>
<gene>
    <name evidence="1" type="ORF">HMPREF9103_03086</name>
</gene>
<organism evidence="1 2">
    <name type="scientific">Lentilactobacillus parafarraginis F0439</name>
    <dbReference type="NCBI Taxonomy" id="797515"/>
    <lineage>
        <taxon>Bacteria</taxon>
        <taxon>Bacillati</taxon>
        <taxon>Bacillota</taxon>
        <taxon>Bacilli</taxon>
        <taxon>Lactobacillales</taxon>
        <taxon>Lactobacillaceae</taxon>
        <taxon>Lentilactobacillus</taxon>
    </lineage>
</organism>
<evidence type="ECO:0000313" key="1">
    <source>
        <dbReference type="EMBL" id="EHL95114.1"/>
    </source>
</evidence>
<dbReference type="Proteomes" id="UP000004625">
    <property type="component" value="Unassembled WGS sequence"/>
</dbReference>
<reference evidence="1 2" key="1">
    <citation type="submission" date="2011-09" db="EMBL/GenBank/DDBJ databases">
        <authorList>
            <person name="Weinstock G."/>
            <person name="Sodergren E."/>
            <person name="Clifton S."/>
            <person name="Fulton L."/>
            <person name="Fulton B."/>
            <person name="Courtney L."/>
            <person name="Fronick C."/>
            <person name="Harrison M."/>
            <person name="Strong C."/>
            <person name="Farmer C."/>
            <person name="Delahaunty K."/>
            <person name="Markovic C."/>
            <person name="Hall O."/>
            <person name="Minx P."/>
            <person name="Tomlinson C."/>
            <person name="Mitreva M."/>
            <person name="Hou S."/>
            <person name="Chen J."/>
            <person name="Wollam A."/>
            <person name="Pepin K.H."/>
            <person name="Johnson M."/>
            <person name="Bhonagiri V."/>
            <person name="Zhang X."/>
            <person name="Suruliraj S."/>
            <person name="Warren W."/>
            <person name="Chinwalla A."/>
            <person name="Mardis E.R."/>
            <person name="Wilson R.K."/>
        </authorList>
    </citation>
    <scope>NUCLEOTIDE SEQUENCE [LARGE SCALE GENOMIC DNA]</scope>
    <source>
        <strain evidence="1 2">F0439</strain>
    </source>
</reference>
<keyword evidence="2" id="KW-1185">Reference proteome</keyword>
<accession>G9ZTK1</accession>
<dbReference type="AlphaFoldDB" id="G9ZTK1"/>
<comment type="caution">
    <text evidence="1">The sequence shown here is derived from an EMBL/GenBank/DDBJ whole genome shotgun (WGS) entry which is preliminary data.</text>
</comment>
<sequence>MKLNSNADSNNGGHETVGFFVIRHYGAAIRCPFRNVILNMKRLKQSIILLSLFIWSKVDTVSSIW</sequence>
<name>G9ZTK1_9LACO</name>